<feature type="repeat" description="ARM" evidence="6">
    <location>
        <begin position="355"/>
        <end position="383"/>
    </location>
</feature>
<dbReference type="STRING" id="88036.D8RZ74"/>
<dbReference type="InterPro" id="IPR011989">
    <property type="entry name" value="ARM-like"/>
</dbReference>
<dbReference type="GO" id="GO:0005737">
    <property type="term" value="C:cytoplasm"/>
    <property type="evidence" value="ECO:0007669"/>
    <property type="project" value="InterPro"/>
</dbReference>
<dbReference type="KEGG" id="smo:SELMODRAFT_105015"/>
<proteinExistence type="inferred from homology"/>
<keyword evidence="4 5" id="KW-0653">Protein transport</keyword>
<dbReference type="Pfam" id="PF16186">
    <property type="entry name" value="Arm_3"/>
    <property type="match status" value="1"/>
</dbReference>
<keyword evidence="8" id="KW-1185">Reference proteome</keyword>
<dbReference type="PROSITE" id="PS50176">
    <property type="entry name" value="ARM_REPEAT"/>
    <property type="match status" value="1"/>
</dbReference>
<dbReference type="PANTHER" id="PTHR23316">
    <property type="entry name" value="IMPORTIN ALPHA"/>
    <property type="match status" value="1"/>
</dbReference>
<evidence type="ECO:0000313" key="8">
    <source>
        <dbReference type="Proteomes" id="UP000001514"/>
    </source>
</evidence>
<organism evidence="8">
    <name type="scientific">Selaginella moellendorffii</name>
    <name type="common">Spikemoss</name>
    <dbReference type="NCBI Taxonomy" id="88036"/>
    <lineage>
        <taxon>Eukaryota</taxon>
        <taxon>Viridiplantae</taxon>
        <taxon>Streptophyta</taxon>
        <taxon>Embryophyta</taxon>
        <taxon>Tracheophyta</taxon>
        <taxon>Lycopodiopsida</taxon>
        <taxon>Selaginellales</taxon>
        <taxon>Selaginellaceae</taxon>
        <taxon>Selaginella</taxon>
    </lineage>
</organism>
<dbReference type="HOGENOM" id="CLU_516194_0_0_1"/>
<sequence length="532" mass="57316">MDAVSPARRDRFKPSGKISISSISSLASLFQAVASGAGQRRRKLAVALSKERRDAAVRAKRMRRSQDEEDGMEMYCEGDEDSRIALENDVKSAVAELVSASQDISKGASHRKLEALKKVRRFLSCSSLPPVSVAVEAGLIPVLVECLKFGSSEEQLLEAAWCLTNIAVEDVQQQEDLLMPVPLLIAHLGENSSLLVAEQCTWALGNFAGDSEEIRKILLAQGSLRPLARLALSQKTSVARTACWALSNLIKGPSTKGASDLLSIDGILPGLVQHLHSKDEDLVAETAWVLVYISALADTKQLINATLLRPLVEWLATSNQLTVLTPVLRVIGNIVCGDNKMSDGVIAAGSTVPGGVVGALVRCLQTNHRALQKEAAWVISNLAAGSMQHKEHVFPVACGPLVNLLATASFDVKKEAVYALGNLCVMPKEATAAQTASQPIHAHLSALAQSGCVAEFVNLVKSPDPEGSKLGLQFLELVMRCLQNGTKLVEACDGMLAIEMLHFHENDELRNMANHLLDTYFGSELEEEEEHA</sequence>
<dbReference type="GO" id="GO:0008139">
    <property type="term" value="F:nuclear localization sequence binding"/>
    <property type="evidence" value="ECO:0000318"/>
    <property type="project" value="GO_Central"/>
</dbReference>
<dbReference type="InterPro" id="IPR032413">
    <property type="entry name" value="Arm_3"/>
</dbReference>
<protein>
    <recommendedName>
        <fullName evidence="5">Importin subunit alpha</fullName>
    </recommendedName>
</protein>
<evidence type="ECO:0000256" key="3">
    <source>
        <dbReference type="ARBA" id="ARBA00022737"/>
    </source>
</evidence>
<evidence type="ECO:0000256" key="4">
    <source>
        <dbReference type="ARBA" id="ARBA00022927"/>
    </source>
</evidence>
<dbReference type="OMA" id="QMRNMAN"/>
<dbReference type="GO" id="GO:0005634">
    <property type="term" value="C:nucleus"/>
    <property type="evidence" value="ECO:0000318"/>
    <property type="project" value="GO_Central"/>
</dbReference>
<gene>
    <name evidence="7" type="ORF">SELMODRAFT_105015</name>
</gene>
<dbReference type="GO" id="GO:0006607">
    <property type="term" value="P:NLS-bearing protein import into nucleus"/>
    <property type="evidence" value="ECO:0000318"/>
    <property type="project" value="GO_Central"/>
</dbReference>
<keyword evidence="2 5" id="KW-0813">Transport</keyword>
<dbReference type="Proteomes" id="UP000001514">
    <property type="component" value="Unassembled WGS sequence"/>
</dbReference>
<evidence type="ECO:0000256" key="2">
    <source>
        <dbReference type="ARBA" id="ARBA00022448"/>
    </source>
</evidence>
<dbReference type="InParanoid" id="D8RZ74"/>
<keyword evidence="3" id="KW-0677">Repeat</keyword>
<evidence type="ECO:0000256" key="5">
    <source>
        <dbReference type="PIRNR" id="PIRNR005673"/>
    </source>
</evidence>
<reference evidence="7 8" key="1">
    <citation type="journal article" date="2011" name="Science">
        <title>The Selaginella genome identifies genetic changes associated with the evolution of vascular plants.</title>
        <authorList>
            <person name="Banks J.A."/>
            <person name="Nishiyama T."/>
            <person name="Hasebe M."/>
            <person name="Bowman J.L."/>
            <person name="Gribskov M."/>
            <person name="dePamphilis C."/>
            <person name="Albert V.A."/>
            <person name="Aono N."/>
            <person name="Aoyama T."/>
            <person name="Ambrose B.A."/>
            <person name="Ashton N.W."/>
            <person name="Axtell M.J."/>
            <person name="Barker E."/>
            <person name="Barker M.S."/>
            <person name="Bennetzen J.L."/>
            <person name="Bonawitz N.D."/>
            <person name="Chapple C."/>
            <person name="Cheng C."/>
            <person name="Correa L.G."/>
            <person name="Dacre M."/>
            <person name="DeBarry J."/>
            <person name="Dreyer I."/>
            <person name="Elias M."/>
            <person name="Engstrom E.M."/>
            <person name="Estelle M."/>
            <person name="Feng L."/>
            <person name="Finet C."/>
            <person name="Floyd S.K."/>
            <person name="Frommer W.B."/>
            <person name="Fujita T."/>
            <person name="Gramzow L."/>
            <person name="Gutensohn M."/>
            <person name="Harholt J."/>
            <person name="Hattori M."/>
            <person name="Heyl A."/>
            <person name="Hirai T."/>
            <person name="Hiwatashi Y."/>
            <person name="Ishikawa M."/>
            <person name="Iwata M."/>
            <person name="Karol K.G."/>
            <person name="Koehler B."/>
            <person name="Kolukisaoglu U."/>
            <person name="Kubo M."/>
            <person name="Kurata T."/>
            <person name="Lalonde S."/>
            <person name="Li K."/>
            <person name="Li Y."/>
            <person name="Litt A."/>
            <person name="Lyons E."/>
            <person name="Manning G."/>
            <person name="Maruyama T."/>
            <person name="Michael T.P."/>
            <person name="Mikami K."/>
            <person name="Miyazaki S."/>
            <person name="Morinaga S."/>
            <person name="Murata T."/>
            <person name="Mueller-Roeber B."/>
            <person name="Nelson D.R."/>
            <person name="Obara M."/>
            <person name="Oguri Y."/>
            <person name="Olmstead R.G."/>
            <person name="Onodera N."/>
            <person name="Petersen B.L."/>
            <person name="Pils B."/>
            <person name="Prigge M."/>
            <person name="Rensing S.A."/>
            <person name="Riano-Pachon D.M."/>
            <person name="Roberts A.W."/>
            <person name="Sato Y."/>
            <person name="Scheller H.V."/>
            <person name="Schulz B."/>
            <person name="Schulz C."/>
            <person name="Shakirov E.V."/>
            <person name="Shibagaki N."/>
            <person name="Shinohara N."/>
            <person name="Shippen D.E."/>
            <person name="Soerensen I."/>
            <person name="Sotooka R."/>
            <person name="Sugimoto N."/>
            <person name="Sugita M."/>
            <person name="Sumikawa N."/>
            <person name="Tanurdzic M."/>
            <person name="Theissen G."/>
            <person name="Ulvskov P."/>
            <person name="Wakazuki S."/>
            <person name="Weng J.K."/>
            <person name="Willats W.W."/>
            <person name="Wipf D."/>
            <person name="Wolf P.G."/>
            <person name="Yang L."/>
            <person name="Zimmer A.D."/>
            <person name="Zhu Q."/>
            <person name="Mitros T."/>
            <person name="Hellsten U."/>
            <person name="Loque D."/>
            <person name="Otillar R."/>
            <person name="Salamov A."/>
            <person name="Schmutz J."/>
            <person name="Shapiro H."/>
            <person name="Lindquist E."/>
            <person name="Lucas S."/>
            <person name="Rokhsar D."/>
            <person name="Grigoriev I.V."/>
        </authorList>
    </citation>
    <scope>NUCLEOTIDE SEQUENCE [LARGE SCALE GENOMIC DNA]</scope>
</reference>
<dbReference type="FunCoup" id="D8RZ74">
    <property type="interactions" value="859"/>
</dbReference>
<dbReference type="GO" id="GO:0061608">
    <property type="term" value="F:nuclear import signal receptor activity"/>
    <property type="evidence" value="ECO:0000318"/>
    <property type="project" value="GO_Central"/>
</dbReference>
<dbReference type="SUPFAM" id="SSF48371">
    <property type="entry name" value="ARM repeat"/>
    <property type="match status" value="1"/>
</dbReference>
<dbReference type="InterPro" id="IPR016024">
    <property type="entry name" value="ARM-type_fold"/>
</dbReference>
<evidence type="ECO:0000256" key="1">
    <source>
        <dbReference type="ARBA" id="ARBA00010394"/>
    </source>
</evidence>
<dbReference type="Gene3D" id="1.25.10.10">
    <property type="entry name" value="Leucine-rich Repeat Variant"/>
    <property type="match status" value="1"/>
</dbReference>
<dbReference type="InterPro" id="IPR000225">
    <property type="entry name" value="Armadillo"/>
</dbReference>
<accession>D8RZ74</accession>
<dbReference type="EMBL" id="GL377595">
    <property type="protein sequence ID" value="EFJ22694.1"/>
    <property type="molecule type" value="Genomic_DNA"/>
</dbReference>
<comment type="similarity">
    <text evidence="1 5">Belongs to the importin alpha family.</text>
</comment>
<name>D8RZ74_SELML</name>
<dbReference type="Gramene" id="EFJ22694">
    <property type="protein sequence ID" value="EFJ22694"/>
    <property type="gene ID" value="SELMODRAFT_105015"/>
</dbReference>
<dbReference type="Pfam" id="PF00514">
    <property type="entry name" value="Arm"/>
    <property type="match status" value="5"/>
</dbReference>
<dbReference type="PIRSF" id="PIRSF005673">
    <property type="entry name" value="Importin_alpha"/>
    <property type="match status" value="1"/>
</dbReference>
<dbReference type="InterPro" id="IPR024931">
    <property type="entry name" value="Importin_alpha"/>
</dbReference>
<evidence type="ECO:0000313" key="7">
    <source>
        <dbReference type="EMBL" id="EFJ22694.1"/>
    </source>
</evidence>
<dbReference type="SMART" id="SM00185">
    <property type="entry name" value="ARM"/>
    <property type="match status" value="6"/>
</dbReference>
<dbReference type="AlphaFoldDB" id="D8RZ74"/>
<evidence type="ECO:0000256" key="6">
    <source>
        <dbReference type="PROSITE-ProRule" id="PRU00259"/>
    </source>
</evidence>
<dbReference type="eggNOG" id="KOG0166">
    <property type="taxonomic scope" value="Eukaryota"/>
</dbReference>